<dbReference type="Gene3D" id="1.20.1280.50">
    <property type="match status" value="1"/>
</dbReference>
<proteinExistence type="predicted"/>
<dbReference type="Pfam" id="PF00646">
    <property type="entry name" value="F-box"/>
    <property type="match status" value="1"/>
</dbReference>
<dbReference type="PANTHER" id="PTHR31672">
    <property type="entry name" value="BNACNNG10540D PROTEIN"/>
    <property type="match status" value="1"/>
</dbReference>
<dbReference type="InterPro" id="IPR001810">
    <property type="entry name" value="F-box_dom"/>
</dbReference>
<evidence type="ECO:0000313" key="2">
    <source>
        <dbReference type="EMBL" id="KAL0360326.1"/>
    </source>
</evidence>
<comment type="caution">
    <text evidence="2">The sequence shown here is derived from an EMBL/GenBank/DDBJ whole genome shotgun (WGS) entry which is preliminary data.</text>
</comment>
<dbReference type="InterPro" id="IPR017451">
    <property type="entry name" value="F-box-assoc_interact_dom"/>
</dbReference>
<dbReference type="SUPFAM" id="SSF81383">
    <property type="entry name" value="F-box domain"/>
    <property type="match status" value="1"/>
</dbReference>
<dbReference type="InterPro" id="IPR036047">
    <property type="entry name" value="F-box-like_dom_sf"/>
</dbReference>
<dbReference type="Pfam" id="PF08268">
    <property type="entry name" value="FBA_3"/>
    <property type="match status" value="1"/>
</dbReference>
<reference evidence="2" key="1">
    <citation type="submission" date="2020-06" db="EMBL/GenBank/DDBJ databases">
        <authorList>
            <person name="Li T."/>
            <person name="Hu X."/>
            <person name="Zhang T."/>
            <person name="Song X."/>
            <person name="Zhang H."/>
            <person name="Dai N."/>
            <person name="Sheng W."/>
            <person name="Hou X."/>
            <person name="Wei L."/>
        </authorList>
    </citation>
    <scope>NUCLEOTIDE SEQUENCE</scope>
    <source>
        <strain evidence="2">G02</strain>
        <tissue evidence="2">Leaf</tissue>
    </source>
</reference>
<reference evidence="2" key="2">
    <citation type="journal article" date="2024" name="Plant">
        <title>Genomic evolution and insights into agronomic trait innovations of Sesamum species.</title>
        <authorList>
            <person name="Miao H."/>
            <person name="Wang L."/>
            <person name="Qu L."/>
            <person name="Liu H."/>
            <person name="Sun Y."/>
            <person name="Le M."/>
            <person name="Wang Q."/>
            <person name="Wei S."/>
            <person name="Zheng Y."/>
            <person name="Lin W."/>
            <person name="Duan Y."/>
            <person name="Cao H."/>
            <person name="Xiong S."/>
            <person name="Wang X."/>
            <person name="Wei L."/>
            <person name="Li C."/>
            <person name="Ma Q."/>
            <person name="Ju M."/>
            <person name="Zhao R."/>
            <person name="Li G."/>
            <person name="Mu C."/>
            <person name="Tian Q."/>
            <person name="Mei H."/>
            <person name="Zhang T."/>
            <person name="Gao T."/>
            <person name="Zhang H."/>
        </authorList>
    </citation>
    <scope>NUCLEOTIDE SEQUENCE</scope>
    <source>
        <strain evidence="2">G02</strain>
    </source>
</reference>
<feature type="domain" description="F-box" evidence="1">
    <location>
        <begin position="5"/>
        <end position="54"/>
    </location>
</feature>
<dbReference type="AlphaFoldDB" id="A0AAW2PXS9"/>
<dbReference type="PROSITE" id="PS50181">
    <property type="entry name" value="FBOX"/>
    <property type="match status" value="1"/>
</dbReference>
<accession>A0AAW2PXS9</accession>
<evidence type="ECO:0000259" key="1">
    <source>
        <dbReference type="PROSITE" id="PS50181"/>
    </source>
</evidence>
<name>A0AAW2PXS9_SESRA</name>
<organism evidence="2">
    <name type="scientific">Sesamum radiatum</name>
    <name type="common">Black benniseed</name>
    <dbReference type="NCBI Taxonomy" id="300843"/>
    <lineage>
        <taxon>Eukaryota</taxon>
        <taxon>Viridiplantae</taxon>
        <taxon>Streptophyta</taxon>
        <taxon>Embryophyta</taxon>
        <taxon>Tracheophyta</taxon>
        <taxon>Spermatophyta</taxon>
        <taxon>Magnoliopsida</taxon>
        <taxon>eudicotyledons</taxon>
        <taxon>Gunneridae</taxon>
        <taxon>Pentapetalae</taxon>
        <taxon>asterids</taxon>
        <taxon>lamiids</taxon>
        <taxon>Lamiales</taxon>
        <taxon>Pedaliaceae</taxon>
        <taxon>Sesamum</taxon>
    </lineage>
</organism>
<protein>
    <recommendedName>
        <fullName evidence="1">F-box domain-containing protein</fullName>
    </recommendedName>
</protein>
<sequence>MSESCNILDHLPQAILLEIFCRLPIYDVTRCKVVCRAWLNLLSDPNFTNIYTSNTPFTTLLLEEMMSWSAIGTSSMKLSLLEVSATGEYTRTPLAPIGIPSDHLDYEHTSLVLVGSCNGFLCFSYHKYHSFGTSVVKEGLYINNPITREYIELPQYDEMLNTRDNIVRVKSHHFGFSPSTGEFKVVRIVYSVASIQPLTVDGKPEIRICTVGVDKEWRNLAWNPSNPLIMSNWSNVVTLNGVHHWIVVDKIHTFDIGKEQDGPILHLPVTVVGSSSKSSLSSMELLILNNQLTLVDNYVLSHITIWTMKSTGLWNLGQSMSYFRIQFQLRYVVRKSFQLQCYETGRCYF</sequence>
<dbReference type="SMART" id="SM00256">
    <property type="entry name" value="FBOX"/>
    <property type="match status" value="1"/>
</dbReference>
<gene>
    <name evidence="2" type="ORF">Sradi_3717100</name>
</gene>
<dbReference type="InterPro" id="IPR050796">
    <property type="entry name" value="SCF_F-box_component"/>
</dbReference>
<dbReference type="InterPro" id="IPR013187">
    <property type="entry name" value="F-box-assoc_dom_typ3"/>
</dbReference>
<dbReference type="EMBL" id="JACGWJ010000016">
    <property type="protein sequence ID" value="KAL0360326.1"/>
    <property type="molecule type" value="Genomic_DNA"/>
</dbReference>
<dbReference type="NCBIfam" id="TIGR01640">
    <property type="entry name" value="F_box_assoc_1"/>
    <property type="match status" value="1"/>
</dbReference>